<dbReference type="InterPro" id="IPR052399">
    <property type="entry name" value="Phage_Baseplate_Assmbl_Protein"/>
</dbReference>
<dbReference type="Proteomes" id="UP001343257">
    <property type="component" value="Unassembled WGS sequence"/>
</dbReference>
<dbReference type="Pfam" id="PF26079">
    <property type="entry name" value="Baseplate_J_C"/>
    <property type="match status" value="1"/>
</dbReference>
<dbReference type="Pfam" id="PF04865">
    <property type="entry name" value="Baseplate_J"/>
    <property type="match status" value="1"/>
</dbReference>
<sequence>MDEIFKQLLAEIGEQYDKTEGYLVYDLLKSVALALNTKAGRLDEIESLLDVENMTYPLLDIFVKQRKGIERNLATYSKGTVLVTGNGTINTGDLFETPSGVQFESKEKKSIAGTGQVSVQARIAGPTGNVPAQMISQMPVTIPGITAVTNPEPTKDGYEEESNDSLRERYYIAVRTPPTSANIYHYLSWAKEISGVGAVKVFPLERGENTVEVVIIDQERKPASGSLVAKVQEHIDPGSEGLGNGEAPIGAKCFVISASGLDINVTASVTRSSDYTDLEVLANIQISITEYLKSIAFTFDYVSYARIGEAILNSPGVEDYSGLLLNGAADNLIVGKKEVAVLGAVSIG</sequence>
<feature type="domain" description="Baseplate J-like C-terminal" evidence="4">
    <location>
        <begin position="263"/>
        <end position="347"/>
    </location>
</feature>
<organism evidence="5 6">
    <name type="scientific">Paenibacillus chibensis</name>
    <dbReference type="NCBI Taxonomy" id="59846"/>
    <lineage>
        <taxon>Bacteria</taxon>
        <taxon>Bacillati</taxon>
        <taxon>Bacillota</taxon>
        <taxon>Bacilli</taxon>
        <taxon>Bacillales</taxon>
        <taxon>Paenibacillaceae</taxon>
        <taxon>Paenibacillus</taxon>
    </lineage>
</organism>
<evidence type="ECO:0000313" key="5">
    <source>
        <dbReference type="EMBL" id="MED5017938.1"/>
    </source>
</evidence>
<name>A0ABU6PSS2_9BACL</name>
<dbReference type="Pfam" id="PF26078">
    <property type="entry name" value="Baseplate_J_M"/>
    <property type="match status" value="1"/>
</dbReference>
<dbReference type="InterPro" id="IPR058531">
    <property type="entry name" value="Baseplate_J_M"/>
</dbReference>
<dbReference type="RefSeq" id="WP_328277936.1">
    <property type="nucleotide sequence ID" value="NZ_JARTLD010000028.1"/>
</dbReference>
<gene>
    <name evidence="5" type="ORF">P9847_11555</name>
</gene>
<dbReference type="PANTHER" id="PTHR37829:SF3">
    <property type="entry name" value="PROTEIN JAYE-RELATED"/>
    <property type="match status" value="1"/>
</dbReference>
<evidence type="ECO:0000259" key="4">
    <source>
        <dbReference type="Pfam" id="PF26079"/>
    </source>
</evidence>
<comment type="caution">
    <text evidence="5">The sequence shown here is derived from an EMBL/GenBank/DDBJ whole genome shotgun (WGS) entry which is preliminary data.</text>
</comment>
<dbReference type="InterPro" id="IPR006949">
    <property type="entry name" value="Barrel_Baseplate_J-like"/>
</dbReference>
<evidence type="ECO:0000313" key="6">
    <source>
        <dbReference type="Proteomes" id="UP001343257"/>
    </source>
</evidence>
<feature type="domain" description="Baseplate J-like central" evidence="3">
    <location>
        <begin position="178"/>
        <end position="256"/>
    </location>
</feature>
<dbReference type="PANTHER" id="PTHR37829">
    <property type="entry name" value="PHAGE-LIKE ELEMENT PBSX PROTEIN XKDT"/>
    <property type="match status" value="1"/>
</dbReference>
<dbReference type="InterPro" id="IPR058530">
    <property type="entry name" value="Baseplate_J-like_C"/>
</dbReference>
<protein>
    <submittedName>
        <fullName evidence="5">Baseplate J/gp47 family protein</fullName>
    </submittedName>
</protein>
<accession>A0ABU6PSS2</accession>
<keyword evidence="6" id="KW-1185">Reference proteome</keyword>
<feature type="domain" description="Baseplate protein J-like barrel" evidence="2">
    <location>
        <begin position="80"/>
        <end position="157"/>
    </location>
</feature>
<reference evidence="5 6" key="1">
    <citation type="submission" date="2023-03" db="EMBL/GenBank/DDBJ databases">
        <title>Bacillus Genome Sequencing.</title>
        <authorList>
            <person name="Dunlap C."/>
        </authorList>
    </citation>
    <scope>NUCLEOTIDE SEQUENCE [LARGE SCALE GENOMIC DNA]</scope>
    <source>
        <strain evidence="5 6">NRS-52</strain>
    </source>
</reference>
<comment type="similarity">
    <text evidence="1">Belongs to the Mu gp47/PBSX XkdT family.</text>
</comment>
<proteinExistence type="inferred from homology"/>
<evidence type="ECO:0000256" key="1">
    <source>
        <dbReference type="ARBA" id="ARBA00038087"/>
    </source>
</evidence>
<dbReference type="EMBL" id="JARTLD010000028">
    <property type="protein sequence ID" value="MED5017938.1"/>
    <property type="molecule type" value="Genomic_DNA"/>
</dbReference>
<evidence type="ECO:0000259" key="3">
    <source>
        <dbReference type="Pfam" id="PF26078"/>
    </source>
</evidence>
<evidence type="ECO:0000259" key="2">
    <source>
        <dbReference type="Pfam" id="PF04865"/>
    </source>
</evidence>